<feature type="active site" description="Nucleophile" evidence="9">
    <location>
        <position position="26"/>
    </location>
</feature>
<comment type="caution">
    <text evidence="12">The sequence shown here is derived from an EMBL/GenBank/DDBJ whole genome shotgun (WGS) entry which is preliminary data.</text>
</comment>
<dbReference type="EC" id="3.2.1.4" evidence="3 9"/>
<keyword evidence="7" id="KW-0326">Glycosidase</keyword>
<keyword evidence="10" id="KW-0732">Signal</keyword>
<dbReference type="GO" id="GO:0030245">
    <property type="term" value="P:cellulose catabolic process"/>
    <property type="evidence" value="ECO:0007669"/>
    <property type="project" value="UniProtKB-KW"/>
</dbReference>
<feature type="domain" description="Glycosyl hydrolases family 45 active site" evidence="11">
    <location>
        <begin position="21"/>
        <end position="32"/>
    </location>
</feature>
<reference evidence="12" key="1">
    <citation type="submission" date="2022-07" db="EMBL/GenBank/DDBJ databases">
        <authorList>
            <person name="Trinca V."/>
            <person name="Uliana J.V.C."/>
            <person name="Torres T.T."/>
            <person name="Ward R.J."/>
            <person name="Monesi N."/>
        </authorList>
    </citation>
    <scope>NUCLEOTIDE SEQUENCE</scope>
    <source>
        <strain evidence="12">HSMRA1968</strain>
        <tissue evidence="12">Whole embryos</tissue>
    </source>
</reference>
<evidence type="ECO:0000256" key="5">
    <source>
        <dbReference type="ARBA" id="ARBA00023001"/>
    </source>
</evidence>
<evidence type="ECO:0000256" key="7">
    <source>
        <dbReference type="ARBA" id="ARBA00023295"/>
    </source>
</evidence>
<keyword evidence="6" id="KW-0119">Carbohydrate metabolism</keyword>
<keyword evidence="8" id="KW-0624">Polysaccharide degradation</keyword>
<keyword evidence="4" id="KW-0378">Hydrolase</keyword>
<dbReference type="Pfam" id="PF02015">
    <property type="entry name" value="Glyco_hydro_45"/>
    <property type="match status" value="1"/>
</dbReference>
<dbReference type="PROSITE" id="PS01140">
    <property type="entry name" value="GLYCOSYL_HYDROL_F45"/>
    <property type="match status" value="1"/>
</dbReference>
<evidence type="ECO:0000256" key="4">
    <source>
        <dbReference type="ARBA" id="ARBA00022801"/>
    </source>
</evidence>
<evidence type="ECO:0000256" key="6">
    <source>
        <dbReference type="ARBA" id="ARBA00023277"/>
    </source>
</evidence>
<dbReference type="SUPFAM" id="SSF50685">
    <property type="entry name" value="Barwin-like endoglucanases"/>
    <property type="match status" value="1"/>
</dbReference>
<dbReference type="OrthoDB" id="10035502at2759"/>
<feature type="chain" id="PRO_5040150844" description="Cellulase" evidence="10">
    <location>
        <begin position="16"/>
        <end position="125"/>
    </location>
</feature>
<dbReference type="AlphaFoldDB" id="A0A9Q0MJ81"/>
<dbReference type="EMBL" id="WJQU01002736">
    <property type="protein sequence ID" value="KAJ6631247.1"/>
    <property type="molecule type" value="Genomic_DNA"/>
</dbReference>
<protein>
    <recommendedName>
        <fullName evidence="3 9">Cellulase</fullName>
        <ecNumber evidence="3 9">3.2.1.4</ecNumber>
    </recommendedName>
</protein>
<dbReference type="InterPro" id="IPR052288">
    <property type="entry name" value="GH45_Enzymes"/>
</dbReference>
<dbReference type="PANTHER" id="PTHR39730:SF1">
    <property type="entry name" value="ENDOGLUCANASE 1"/>
    <property type="match status" value="1"/>
</dbReference>
<organism evidence="12 13">
    <name type="scientific">Pseudolycoriella hygida</name>
    <dbReference type="NCBI Taxonomy" id="35572"/>
    <lineage>
        <taxon>Eukaryota</taxon>
        <taxon>Metazoa</taxon>
        <taxon>Ecdysozoa</taxon>
        <taxon>Arthropoda</taxon>
        <taxon>Hexapoda</taxon>
        <taxon>Insecta</taxon>
        <taxon>Pterygota</taxon>
        <taxon>Neoptera</taxon>
        <taxon>Endopterygota</taxon>
        <taxon>Diptera</taxon>
        <taxon>Nematocera</taxon>
        <taxon>Sciaroidea</taxon>
        <taxon>Sciaridae</taxon>
        <taxon>Pseudolycoriella</taxon>
    </lineage>
</organism>
<proteinExistence type="inferred from homology"/>
<dbReference type="GO" id="GO:0008810">
    <property type="term" value="F:cellulase activity"/>
    <property type="evidence" value="ECO:0007669"/>
    <property type="project" value="UniProtKB-EC"/>
</dbReference>
<dbReference type="Gene3D" id="2.40.40.10">
    <property type="entry name" value="RlpA-like domain"/>
    <property type="match status" value="1"/>
</dbReference>
<dbReference type="InterPro" id="IPR000334">
    <property type="entry name" value="Glyco_hydro_45"/>
</dbReference>
<dbReference type="InterPro" id="IPR036908">
    <property type="entry name" value="RlpA-like_sf"/>
</dbReference>
<sequence length="125" mass="13410">MKVFLLAIFLVGASAQQNGKSTRYWDCCKPSCGWPGKPPFTAPVRTCAKNGVNVVDSNTPTSYTCNNNQPWAVNSTLSYGFAAANILGQSEWTWCCACYQLTFTSGPVVGKKMIVQVTNTGGDLG</sequence>
<evidence type="ECO:0000256" key="2">
    <source>
        <dbReference type="ARBA" id="ARBA00007793"/>
    </source>
</evidence>
<gene>
    <name evidence="12" type="primary">GUNK</name>
    <name evidence="12" type="ORF">Bhyg_17865</name>
</gene>
<dbReference type="Proteomes" id="UP001151699">
    <property type="component" value="Unassembled WGS sequence"/>
</dbReference>
<evidence type="ECO:0000256" key="8">
    <source>
        <dbReference type="ARBA" id="ARBA00023326"/>
    </source>
</evidence>
<feature type="signal peptide" evidence="10">
    <location>
        <begin position="1"/>
        <end position="15"/>
    </location>
</feature>
<accession>A0A9Q0MJ81</accession>
<comment type="similarity">
    <text evidence="2">Belongs to the glycosyl hydrolase 45 (cellulase K) family.</text>
</comment>
<evidence type="ECO:0000256" key="3">
    <source>
        <dbReference type="ARBA" id="ARBA00012601"/>
    </source>
</evidence>
<keyword evidence="13" id="KW-1185">Reference proteome</keyword>
<evidence type="ECO:0000313" key="12">
    <source>
        <dbReference type="EMBL" id="KAJ6631247.1"/>
    </source>
</evidence>
<evidence type="ECO:0000313" key="13">
    <source>
        <dbReference type="Proteomes" id="UP001151699"/>
    </source>
</evidence>
<evidence type="ECO:0000259" key="11">
    <source>
        <dbReference type="PROSITE" id="PS01140"/>
    </source>
</evidence>
<name>A0A9Q0MJ81_9DIPT</name>
<keyword evidence="5" id="KW-0136">Cellulose degradation</keyword>
<evidence type="ECO:0000256" key="9">
    <source>
        <dbReference type="PROSITE-ProRule" id="PRU10069"/>
    </source>
</evidence>
<dbReference type="PANTHER" id="PTHR39730">
    <property type="entry name" value="ENDOGLUCANASE 1"/>
    <property type="match status" value="1"/>
</dbReference>
<comment type="catalytic activity">
    <reaction evidence="1 9">
        <text>Endohydrolysis of (1-&gt;4)-beta-D-glucosidic linkages in cellulose, lichenin and cereal beta-D-glucans.</text>
        <dbReference type="EC" id="3.2.1.4"/>
    </reaction>
</comment>
<evidence type="ECO:0000256" key="10">
    <source>
        <dbReference type="SAM" id="SignalP"/>
    </source>
</evidence>
<feature type="non-terminal residue" evidence="12">
    <location>
        <position position="1"/>
    </location>
</feature>
<evidence type="ECO:0000256" key="1">
    <source>
        <dbReference type="ARBA" id="ARBA00000966"/>
    </source>
</evidence>